<keyword evidence="2" id="KW-1185">Reference proteome</keyword>
<dbReference type="AlphaFoldDB" id="A0A565BI76"/>
<gene>
    <name evidence="1" type="ORF">ANE_LOCUS11784</name>
</gene>
<dbReference type="Proteomes" id="UP000489600">
    <property type="component" value="Unassembled WGS sequence"/>
</dbReference>
<comment type="caution">
    <text evidence="1">The sequence shown here is derived from an EMBL/GenBank/DDBJ whole genome shotgun (WGS) entry which is preliminary data.</text>
</comment>
<name>A0A565BI76_9BRAS</name>
<proteinExistence type="predicted"/>
<protein>
    <submittedName>
        <fullName evidence="1">Uncharacterized protein</fullName>
    </submittedName>
</protein>
<evidence type="ECO:0000313" key="1">
    <source>
        <dbReference type="EMBL" id="VVB01340.1"/>
    </source>
</evidence>
<sequence length="59" mass="6372">MDLNLCVCTTYMNGHTMLVVSNSNSVNDGSHFSSAIFIFAFRTLGDVSNGIRNLDNGIS</sequence>
<accession>A0A565BI76</accession>
<reference evidence="1" key="1">
    <citation type="submission" date="2019-07" db="EMBL/GenBank/DDBJ databases">
        <authorList>
            <person name="Dittberner H."/>
        </authorList>
    </citation>
    <scope>NUCLEOTIDE SEQUENCE [LARGE SCALE GENOMIC DNA]</scope>
</reference>
<evidence type="ECO:0000313" key="2">
    <source>
        <dbReference type="Proteomes" id="UP000489600"/>
    </source>
</evidence>
<dbReference type="EMBL" id="CABITT030000004">
    <property type="protein sequence ID" value="VVB01340.1"/>
    <property type="molecule type" value="Genomic_DNA"/>
</dbReference>
<organism evidence="1 2">
    <name type="scientific">Arabis nemorensis</name>
    <dbReference type="NCBI Taxonomy" id="586526"/>
    <lineage>
        <taxon>Eukaryota</taxon>
        <taxon>Viridiplantae</taxon>
        <taxon>Streptophyta</taxon>
        <taxon>Embryophyta</taxon>
        <taxon>Tracheophyta</taxon>
        <taxon>Spermatophyta</taxon>
        <taxon>Magnoliopsida</taxon>
        <taxon>eudicotyledons</taxon>
        <taxon>Gunneridae</taxon>
        <taxon>Pentapetalae</taxon>
        <taxon>rosids</taxon>
        <taxon>malvids</taxon>
        <taxon>Brassicales</taxon>
        <taxon>Brassicaceae</taxon>
        <taxon>Arabideae</taxon>
        <taxon>Arabis</taxon>
    </lineage>
</organism>